<dbReference type="EMBL" id="AFPY01000001">
    <property type="protein sequence ID" value="EGQ23290.1"/>
    <property type="molecule type" value="Genomic_DNA"/>
</dbReference>
<dbReference type="HOGENOM" id="CLU_3121260_0_0_10"/>
<dbReference type="AlphaFoldDB" id="F9DEH1"/>
<reference evidence="1 2" key="1">
    <citation type="submission" date="2011-04" db="EMBL/GenBank/DDBJ databases">
        <authorList>
            <person name="Muzny D."/>
            <person name="Qin X."/>
            <person name="Deng J."/>
            <person name="Jiang H."/>
            <person name="Liu Y."/>
            <person name="Qu J."/>
            <person name="Song X.-Z."/>
            <person name="Zhang L."/>
            <person name="Thornton R."/>
            <person name="Coyle M."/>
            <person name="Francisco L."/>
            <person name="Jackson L."/>
            <person name="Javaid M."/>
            <person name="Korchina V."/>
            <person name="Kovar C."/>
            <person name="Mata R."/>
            <person name="Mathew T."/>
            <person name="Ngo R."/>
            <person name="Nguyen L."/>
            <person name="Nguyen N."/>
            <person name="Okwuonu G."/>
            <person name="Ongeri F."/>
            <person name="Pham C."/>
            <person name="Simmons D."/>
            <person name="Wilczek-Boney K."/>
            <person name="Hale W."/>
            <person name="Jakkamsetti A."/>
            <person name="Pham P."/>
            <person name="Ruth R."/>
            <person name="San Lucas F."/>
            <person name="Warren J."/>
            <person name="Zhang J."/>
            <person name="Zhao Z."/>
            <person name="Zhou C."/>
            <person name="Zhu D."/>
            <person name="Lee S."/>
            <person name="Bess C."/>
            <person name="Blankenburg K."/>
            <person name="Forbes L."/>
            <person name="Fu Q."/>
            <person name="Gubbala S."/>
            <person name="Hirani K."/>
            <person name="Jayaseelan J.C."/>
            <person name="Lara F."/>
            <person name="Munidasa M."/>
            <person name="Palculict T."/>
            <person name="Patil S."/>
            <person name="Pu L.-L."/>
            <person name="Saada N."/>
            <person name="Tang L."/>
            <person name="Weissenberger G."/>
            <person name="Zhu Y."/>
            <person name="Hemphill L."/>
            <person name="Shang Y."/>
            <person name="Youmans B."/>
            <person name="Ayvaz T."/>
            <person name="Ross M."/>
            <person name="Santibanez J."/>
            <person name="Aqrawi P."/>
            <person name="Gross S."/>
            <person name="Joshi V."/>
            <person name="Fowler G."/>
            <person name="Nazareth L."/>
            <person name="Reid J."/>
            <person name="Worley K."/>
            <person name="Petrosino J."/>
            <person name="Highlander S."/>
            <person name="Gibbs R."/>
        </authorList>
    </citation>
    <scope>NUCLEOTIDE SEQUENCE [LARGE SCALE GENOMIC DNA]</scope>
    <source>
        <strain evidence="1 2">ATCC 700821</strain>
    </source>
</reference>
<gene>
    <name evidence="1" type="ORF">HMPREF9144_0061</name>
</gene>
<dbReference type="Proteomes" id="UP000004123">
    <property type="component" value="Unassembled WGS sequence"/>
</dbReference>
<proteinExistence type="predicted"/>
<evidence type="ECO:0000313" key="2">
    <source>
        <dbReference type="Proteomes" id="UP000004123"/>
    </source>
</evidence>
<dbReference type="STRING" id="997353.HMPREF9144_0061"/>
<name>F9DEH1_9BACT</name>
<sequence length="50" mass="5698">MVLTIKAYYTSAFPVSFTPNQPLEPIHILFYATLAIKTKSALNHNMYSSY</sequence>
<comment type="caution">
    <text evidence="1">The sequence shown here is derived from an EMBL/GenBank/DDBJ whole genome shotgun (WGS) entry which is preliminary data.</text>
</comment>
<organism evidence="1 2">
    <name type="scientific">Prevotella pallens ATCC 700821</name>
    <dbReference type="NCBI Taxonomy" id="997353"/>
    <lineage>
        <taxon>Bacteria</taxon>
        <taxon>Pseudomonadati</taxon>
        <taxon>Bacteroidota</taxon>
        <taxon>Bacteroidia</taxon>
        <taxon>Bacteroidales</taxon>
        <taxon>Prevotellaceae</taxon>
        <taxon>Prevotella</taxon>
    </lineage>
</organism>
<protein>
    <submittedName>
        <fullName evidence="1">Uncharacterized protein</fullName>
    </submittedName>
</protein>
<accession>F9DEH1</accession>
<evidence type="ECO:0000313" key="1">
    <source>
        <dbReference type="EMBL" id="EGQ23290.1"/>
    </source>
</evidence>